<accession>A0A257LTI0</accession>
<dbReference type="PANTHER" id="PTHR39082:SF1">
    <property type="entry name" value="SCAVENGER RECEPTOR CLASS A MEMBER 3"/>
    <property type="match status" value="1"/>
</dbReference>
<evidence type="ECO:0000256" key="1">
    <source>
        <dbReference type="SAM" id="Coils"/>
    </source>
</evidence>
<feature type="coiled-coil region" evidence="1">
    <location>
        <begin position="32"/>
        <end position="163"/>
    </location>
</feature>
<dbReference type="EMBL" id="NMUJ01000033">
    <property type="protein sequence ID" value="OYV02965.1"/>
    <property type="molecule type" value="Genomic_DNA"/>
</dbReference>
<dbReference type="InterPro" id="IPR052376">
    <property type="entry name" value="Oxidative_Scav/Glycosyltrans"/>
</dbReference>
<evidence type="ECO:0000259" key="2">
    <source>
        <dbReference type="Pfam" id="PF02591"/>
    </source>
</evidence>
<protein>
    <recommendedName>
        <fullName evidence="6">C4-type zinc ribbon domain-containing protein</fullName>
    </recommendedName>
</protein>
<name>A0A257LTI0_UNCW3</name>
<feature type="domain" description="CT398-like coiled coil hairpin" evidence="3">
    <location>
        <begin position="11"/>
        <end position="187"/>
    </location>
</feature>
<reference evidence="5" key="1">
    <citation type="submission" date="2017-07" db="EMBL/GenBank/DDBJ databases">
        <title>Novel pathways for hydrocarbon cycling and metabolic interdependencies in hydrothermal sediment communities.</title>
        <authorList>
            <person name="Dombrowski N."/>
            <person name="Seitz K."/>
            <person name="Teske A."/>
            <person name="Baker B."/>
        </authorList>
    </citation>
    <scope>NUCLEOTIDE SEQUENCE [LARGE SCALE GENOMIC DNA]</scope>
</reference>
<dbReference type="Pfam" id="PF02591">
    <property type="entry name" value="Zn_ribbon_9"/>
    <property type="match status" value="1"/>
</dbReference>
<proteinExistence type="predicted"/>
<dbReference type="InterPro" id="IPR056003">
    <property type="entry name" value="CT398_CC_hairpin"/>
</dbReference>
<dbReference type="PANTHER" id="PTHR39082">
    <property type="entry name" value="PHOSPHOLIPASE C-BETA-2-RELATED"/>
    <property type="match status" value="1"/>
</dbReference>
<comment type="caution">
    <text evidence="4">The sequence shown here is derived from an EMBL/GenBank/DDBJ whole genome shotgun (WGS) entry which is preliminary data.</text>
</comment>
<evidence type="ECO:0008006" key="6">
    <source>
        <dbReference type="Google" id="ProtNLM"/>
    </source>
</evidence>
<organism evidence="4 5">
    <name type="scientific">candidate division WOR-3 bacterium 4484_18</name>
    <dbReference type="NCBI Taxonomy" id="2020626"/>
    <lineage>
        <taxon>Bacteria</taxon>
        <taxon>Bacteria division WOR-3</taxon>
    </lineage>
</organism>
<keyword evidence="1" id="KW-0175">Coiled coil</keyword>
<dbReference type="InterPro" id="IPR003743">
    <property type="entry name" value="Zf-RING_7"/>
</dbReference>
<dbReference type="Pfam" id="PF24481">
    <property type="entry name" value="CT398_CC"/>
    <property type="match status" value="1"/>
</dbReference>
<dbReference type="Proteomes" id="UP000216312">
    <property type="component" value="Unassembled WGS sequence"/>
</dbReference>
<evidence type="ECO:0000313" key="4">
    <source>
        <dbReference type="EMBL" id="OYV02965.1"/>
    </source>
</evidence>
<feature type="domain" description="C4-type zinc ribbon" evidence="2">
    <location>
        <begin position="198"/>
        <end position="230"/>
    </location>
</feature>
<dbReference type="AlphaFoldDB" id="A0A257LTI0"/>
<sequence length="235" mass="27839">MKEDLFNLLALQEIDDAIQGLQHSIESLPEVIKQKERRVEEKESLLDEKRANLKEVLKLERSKEREIDEIRDRIVKHERQRLEAKTNIEYQTLTHEIEVEKSKILEIEEDLKLVWERMDALEHEIKELEAETANAKNMLEQEKVQLLAKRKEWEDELDKLKDKRKRLLPHIPELLLQRYERIRKNKGGKGVALVKDNVCTACGAEVPPYKIAILKSYREILTCESCGRILIWKED</sequence>
<gene>
    <name evidence="4" type="ORF">CGW93_03095</name>
</gene>
<evidence type="ECO:0000313" key="5">
    <source>
        <dbReference type="Proteomes" id="UP000216312"/>
    </source>
</evidence>
<dbReference type="Gene3D" id="1.10.287.1490">
    <property type="match status" value="1"/>
</dbReference>
<evidence type="ECO:0000259" key="3">
    <source>
        <dbReference type="Pfam" id="PF24481"/>
    </source>
</evidence>